<keyword evidence="4" id="KW-0274">FAD</keyword>
<dbReference type="Gene3D" id="2.40.110.10">
    <property type="entry name" value="Butyryl-CoA Dehydrogenase, subunit A, domain 2"/>
    <property type="match status" value="1"/>
</dbReference>
<dbReference type="EMBL" id="CP098502">
    <property type="protein sequence ID" value="UTI63281.1"/>
    <property type="molecule type" value="Genomic_DNA"/>
</dbReference>
<dbReference type="InterPro" id="IPR036250">
    <property type="entry name" value="AcylCo_DH-like_C"/>
</dbReference>
<organism evidence="8 9">
    <name type="scientific">Paraconexibacter antarcticus</name>
    <dbReference type="NCBI Taxonomy" id="2949664"/>
    <lineage>
        <taxon>Bacteria</taxon>
        <taxon>Bacillati</taxon>
        <taxon>Actinomycetota</taxon>
        <taxon>Thermoleophilia</taxon>
        <taxon>Solirubrobacterales</taxon>
        <taxon>Paraconexibacteraceae</taxon>
        <taxon>Paraconexibacter</taxon>
    </lineage>
</organism>
<feature type="domain" description="Acyl-CoA dehydrogenase/oxidase C-terminal" evidence="6">
    <location>
        <begin position="236"/>
        <end position="356"/>
    </location>
</feature>
<dbReference type="SUPFAM" id="SSF47203">
    <property type="entry name" value="Acyl-CoA dehydrogenase C-terminal domain-like"/>
    <property type="match status" value="1"/>
</dbReference>
<dbReference type="InterPro" id="IPR013786">
    <property type="entry name" value="AcylCoA_DH/ox_N"/>
</dbReference>
<evidence type="ECO:0000259" key="7">
    <source>
        <dbReference type="Pfam" id="PF02771"/>
    </source>
</evidence>
<protein>
    <submittedName>
        <fullName evidence="8">Acyl-CoA/acyl-ACP dehydrogenase</fullName>
    </submittedName>
</protein>
<evidence type="ECO:0000256" key="5">
    <source>
        <dbReference type="ARBA" id="ARBA00023002"/>
    </source>
</evidence>
<dbReference type="Pfam" id="PF00441">
    <property type="entry name" value="Acyl-CoA_dh_1"/>
    <property type="match status" value="1"/>
</dbReference>
<sequence>MNLSLSDEQVFLRDAARGALSRFDTLEAARTGLEDAATLPDLWPTAVEAGWPGMLIPEDAGGAGLAPFDAMLVAEEIGRALAGVPFLGVLPATVLLAAGGDDRLAAVAGGQTRVAYVPARPPGDLDEPEWTTDAAGGGRGPAFQAGGAEGALALSGRAAYVPDAHGAELLVVIAVDERGEPVAAVVEAGASGVAVEHVQRYDATRSLAHVTLEGAPARPLSCSTEDMGRAWHLAQALIAAEAVGTVAAAHEMMLAYAKERFTFGRAIGSYQAVKHEIVEVLRQLENARSLLFYAGWAGERRPEEFALAASAARTSAGGALDMAARANINVHGGIGATWEHDAPLYFRRAQVTRRLVGGHGDAADRVAGELLLVADAAQG</sequence>
<comment type="cofactor">
    <cofactor evidence="1">
        <name>FAD</name>
        <dbReference type="ChEBI" id="CHEBI:57692"/>
    </cofactor>
</comment>
<keyword evidence="5" id="KW-0560">Oxidoreductase</keyword>
<evidence type="ECO:0000313" key="8">
    <source>
        <dbReference type="EMBL" id="UTI63281.1"/>
    </source>
</evidence>
<name>A0ABY5DNP3_9ACTN</name>
<dbReference type="SUPFAM" id="SSF56645">
    <property type="entry name" value="Acyl-CoA dehydrogenase NM domain-like"/>
    <property type="match status" value="1"/>
</dbReference>
<dbReference type="Gene3D" id="1.20.140.10">
    <property type="entry name" value="Butyryl-CoA Dehydrogenase, subunit A, domain 3"/>
    <property type="match status" value="1"/>
</dbReference>
<evidence type="ECO:0000256" key="3">
    <source>
        <dbReference type="ARBA" id="ARBA00022630"/>
    </source>
</evidence>
<evidence type="ECO:0000256" key="1">
    <source>
        <dbReference type="ARBA" id="ARBA00001974"/>
    </source>
</evidence>
<dbReference type="Gene3D" id="1.10.540.10">
    <property type="entry name" value="Acyl-CoA dehydrogenase/oxidase, N-terminal domain"/>
    <property type="match status" value="1"/>
</dbReference>
<dbReference type="PANTHER" id="PTHR43884:SF20">
    <property type="entry name" value="ACYL-COA DEHYDROGENASE FADE28"/>
    <property type="match status" value="1"/>
</dbReference>
<dbReference type="RefSeq" id="WP_254570009.1">
    <property type="nucleotide sequence ID" value="NZ_CP098502.1"/>
</dbReference>
<dbReference type="InterPro" id="IPR046373">
    <property type="entry name" value="Acyl-CoA_Oxase/DH_mid-dom_sf"/>
</dbReference>
<dbReference type="InterPro" id="IPR009075">
    <property type="entry name" value="AcylCo_DH/oxidase_C"/>
</dbReference>
<dbReference type="PANTHER" id="PTHR43884">
    <property type="entry name" value="ACYL-COA DEHYDROGENASE"/>
    <property type="match status" value="1"/>
</dbReference>
<evidence type="ECO:0000313" key="9">
    <source>
        <dbReference type="Proteomes" id="UP001056035"/>
    </source>
</evidence>
<dbReference type="Pfam" id="PF02771">
    <property type="entry name" value="Acyl-CoA_dh_N"/>
    <property type="match status" value="1"/>
</dbReference>
<comment type="similarity">
    <text evidence="2">Belongs to the acyl-CoA dehydrogenase family.</text>
</comment>
<feature type="domain" description="Acyl-CoA dehydrogenase/oxidase N-terminal" evidence="7">
    <location>
        <begin position="6"/>
        <end position="89"/>
    </location>
</feature>
<keyword evidence="9" id="KW-1185">Reference proteome</keyword>
<accession>A0ABY5DNP3</accession>
<keyword evidence="3" id="KW-0285">Flavoprotein</keyword>
<evidence type="ECO:0000256" key="2">
    <source>
        <dbReference type="ARBA" id="ARBA00009347"/>
    </source>
</evidence>
<proteinExistence type="inferred from homology"/>
<evidence type="ECO:0000256" key="4">
    <source>
        <dbReference type="ARBA" id="ARBA00022827"/>
    </source>
</evidence>
<dbReference type="Proteomes" id="UP001056035">
    <property type="component" value="Chromosome"/>
</dbReference>
<dbReference type="InterPro" id="IPR037069">
    <property type="entry name" value="AcylCoA_DH/ox_N_sf"/>
</dbReference>
<dbReference type="InterPro" id="IPR009100">
    <property type="entry name" value="AcylCoA_DH/oxidase_NM_dom_sf"/>
</dbReference>
<evidence type="ECO:0000259" key="6">
    <source>
        <dbReference type="Pfam" id="PF00441"/>
    </source>
</evidence>
<gene>
    <name evidence="8" type="ORF">NBH00_18210</name>
</gene>
<reference evidence="8 9" key="1">
    <citation type="submission" date="2022-06" db="EMBL/GenBank/DDBJ databases">
        <title>Paraconexibacter antarcticus.</title>
        <authorList>
            <person name="Kim C.S."/>
        </authorList>
    </citation>
    <scope>NUCLEOTIDE SEQUENCE [LARGE SCALE GENOMIC DNA]</scope>
    <source>
        <strain evidence="8 9">02-257</strain>
    </source>
</reference>